<comment type="caution">
    <text evidence="1">The sequence shown here is derived from an EMBL/GenBank/DDBJ whole genome shotgun (WGS) entry which is preliminary data.</text>
</comment>
<dbReference type="AlphaFoldDB" id="A0A5B7DJJ8"/>
<dbReference type="EMBL" id="VSRR010000952">
    <property type="protein sequence ID" value="MPC21206.1"/>
    <property type="molecule type" value="Genomic_DNA"/>
</dbReference>
<sequence>MKKLHCCKNTQSNYSCKTLYAGKCFRIVCKKVTLTNSNRNHQTNSAQPRPNSLVLCEPVVTTTGLTAHLKVASCKVVWEGVTGPDCHSVDNTAVVPMNLAWMQAVLVKLCLMVRMGLKTDREEQYVLVW</sequence>
<evidence type="ECO:0000313" key="1">
    <source>
        <dbReference type="EMBL" id="MPC21206.1"/>
    </source>
</evidence>
<organism evidence="1 2">
    <name type="scientific">Portunus trituberculatus</name>
    <name type="common">Swimming crab</name>
    <name type="synonym">Neptunus trituberculatus</name>
    <dbReference type="NCBI Taxonomy" id="210409"/>
    <lineage>
        <taxon>Eukaryota</taxon>
        <taxon>Metazoa</taxon>
        <taxon>Ecdysozoa</taxon>
        <taxon>Arthropoda</taxon>
        <taxon>Crustacea</taxon>
        <taxon>Multicrustacea</taxon>
        <taxon>Malacostraca</taxon>
        <taxon>Eumalacostraca</taxon>
        <taxon>Eucarida</taxon>
        <taxon>Decapoda</taxon>
        <taxon>Pleocyemata</taxon>
        <taxon>Brachyura</taxon>
        <taxon>Eubrachyura</taxon>
        <taxon>Portunoidea</taxon>
        <taxon>Portunidae</taxon>
        <taxon>Portuninae</taxon>
        <taxon>Portunus</taxon>
    </lineage>
</organism>
<accession>A0A5B7DJJ8</accession>
<gene>
    <name evidence="1" type="ORF">E2C01_014183</name>
</gene>
<reference evidence="1 2" key="1">
    <citation type="submission" date="2019-05" db="EMBL/GenBank/DDBJ databases">
        <title>Another draft genome of Portunus trituberculatus and its Hox gene families provides insights of decapod evolution.</title>
        <authorList>
            <person name="Jeong J.-H."/>
            <person name="Song I."/>
            <person name="Kim S."/>
            <person name="Choi T."/>
            <person name="Kim D."/>
            <person name="Ryu S."/>
            <person name="Kim W."/>
        </authorList>
    </citation>
    <scope>NUCLEOTIDE SEQUENCE [LARGE SCALE GENOMIC DNA]</scope>
    <source>
        <tissue evidence="1">Muscle</tissue>
    </source>
</reference>
<dbReference type="Proteomes" id="UP000324222">
    <property type="component" value="Unassembled WGS sequence"/>
</dbReference>
<evidence type="ECO:0000313" key="2">
    <source>
        <dbReference type="Proteomes" id="UP000324222"/>
    </source>
</evidence>
<proteinExistence type="predicted"/>
<name>A0A5B7DJJ8_PORTR</name>
<protein>
    <submittedName>
        <fullName evidence="1">Uncharacterized protein</fullName>
    </submittedName>
</protein>
<keyword evidence="2" id="KW-1185">Reference proteome</keyword>